<keyword evidence="1" id="KW-0547">Nucleotide-binding</keyword>
<proteinExistence type="predicted"/>
<organism evidence="5 6">
    <name type="scientific">Actinomadura namibiensis</name>
    <dbReference type="NCBI Taxonomy" id="182080"/>
    <lineage>
        <taxon>Bacteria</taxon>
        <taxon>Bacillati</taxon>
        <taxon>Actinomycetota</taxon>
        <taxon>Actinomycetes</taxon>
        <taxon>Streptosporangiales</taxon>
        <taxon>Thermomonosporaceae</taxon>
        <taxon>Actinomadura</taxon>
    </lineage>
</organism>
<feature type="domain" description="Response regulatory" evidence="4">
    <location>
        <begin position="5"/>
        <end position="122"/>
    </location>
</feature>
<feature type="modified residue" description="4-aspartylphosphate" evidence="3">
    <location>
        <position position="57"/>
    </location>
</feature>
<evidence type="ECO:0000256" key="2">
    <source>
        <dbReference type="ARBA" id="ARBA00022840"/>
    </source>
</evidence>
<dbReference type="InterPro" id="IPR058245">
    <property type="entry name" value="NreC/VraR/RcsB-like_REC"/>
</dbReference>
<dbReference type="GO" id="GO:0016887">
    <property type="term" value="F:ATP hydrolysis activity"/>
    <property type="evidence" value="ECO:0007669"/>
    <property type="project" value="TreeGrafter"/>
</dbReference>
<dbReference type="InterPro" id="IPR050625">
    <property type="entry name" value="ParA/MinD_ATPase"/>
</dbReference>
<dbReference type="PROSITE" id="PS50110">
    <property type="entry name" value="RESPONSE_REGULATORY"/>
    <property type="match status" value="1"/>
</dbReference>
<dbReference type="GO" id="GO:0005829">
    <property type="term" value="C:cytosol"/>
    <property type="evidence" value="ECO:0007669"/>
    <property type="project" value="TreeGrafter"/>
</dbReference>
<dbReference type="GO" id="GO:0051782">
    <property type="term" value="P:negative regulation of cell division"/>
    <property type="evidence" value="ECO:0007669"/>
    <property type="project" value="TreeGrafter"/>
</dbReference>
<evidence type="ECO:0000256" key="3">
    <source>
        <dbReference type="PROSITE-ProRule" id="PRU00169"/>
    </source>
</evidence>
<dbReference type="CDD" id="cd17535">
    <property type="entry name" value="REC_NarL-like"/>
    <property type="match status" value="1"/>
</dbReference>
<dbReference type="InterPro" id="IPR001789">
    <property type="entry name" value="Sig_transdc_resp-reg_receiver"/>
</dbReference>
<sequence>MNDIKILLASDDQELFSAFRAVMGEMPDFELVGVGRNSNEALGLVATEHDLDIVLIDENIGPTPAHDLVREISMRRPNCAAVLLSTSVDENVLTRALEAGARGVLSRQPSLEELQTRLSTAAEWARGISRWIGGGQAETVGGRRGRIVVVAGSKGGTGTTTLAVQLALTAAAKKNRSVCLVDMDLQSGDVPSYLDMVHRRTIADLVEVAGEITGSMLADTLFVHPDGPHVLLAPVEAEQAEDVTALAARQILGALRSRYDTVIVDCGTFMTEGTVTAVELADKVALTVTPDLPSLRSAKRMVRLWARLEARKGEEVVAVLTRQTRKNEIQPDFAARILGLPLAKTTIPPAFRALEKAINNASLSKVEDDAFRKAVLQLAGELGIVDGEPADGGGKRIKAGAR</sequence>
<name>A0A7W3LI80_ACTNM</name>
<comment type="caution">
    <text evidence="5">The sequence shown here is derived from an EMBL/GenBank/DDBJ whole genome shotgun (WGS) entry which is preliminary data.</text>
</comment>
<gene>
    <name evidence="5" type="ORF">HNR61_000143</name>
</gene>
<keyword evidence="6" id="KW-1185">Reference proteome</keyword>
<protein>
    <submittedName>
        <fullName evidence="5">Pilus assembly protein CpaE</fullName>
    </submittedName>
</protein>
<reference evidence="5 6" key="1">
    <citation type="submission" date="2020-08" db="EMBL/GenBank/DDBJ databases">
        <title>Genomic Encyclopedia of Type Strains, Phase IV (KMG-IV): sequencing the most valuable type-strain genomes for metagenomic binning, comparative biology and taxonomic classification.</title>
        <authorList>
            <person name="Goeker M."/>
        </authorList>
    </citation>
    <scope>NUCLEOTIDE SEQUENCE [LARGE SCALE GENOMIC DNA]</scope>
    <source>
        <strain evidence="5 6">DSM 44197</strain>
    </source>
</reference>
<dbReference type="Pfam" id="PF00072">
    <property type="entry name" value="Response_reg"/>
    <property type="match status" value="1"/>
</dbReference>
<dbReference type="AlphaFoldDB" id="A0A7W3LI80"/>
<dbReference type="PANTHER" id="PTHR43384:SF6">
    <property type="entry name" value="SEPTUM SITE-DETERMINING PROTEIN MIND HOMOLOG, CHLOROPLASTIC"/>
    <property type="match status" value="1"/>
</dbReference>
<dbReference type="SUPFAM" id="SSF52172">
    <property type="entry name" value="CheY-like"/>
    <property type="match status" value="1"/>
</dbReference>
<evidence type="ECO:0000259" key="4">
    <source>
        <dbReference type="PROSITE" id="PS50110"/>
    </source>
</evidence>
<dbReference type="GO" id="GO:0009898">
    <property type="term" value="C:cytoplasmic side of plasma membrane"/>
    <property type="evidence" value="ECO:0007669"/>
    <property type="project" value="TreeGrafter"/>
</dbReference>
<dbReference type="InterPro" id="IPR011006">
    <property type="entry name" value="CheY-like_superfamily"/>
</dbReference>
<dbReference type="Gene3D" id="3.40.50.300">
    <property type="entry name" value="P-loop containing nucleotide triphosphate hydrolases"/>
    <property type="match status" value="1"/>
</dbReference>
<dbReference type="GO" id="GO:0005524">
    <property type="term" value="F:ATP binding"/>
    <property type="evidence" value="ECO:0007669"/>
    <property type="project" value="UniProtKB-KW"/>
</dbReference>
<dbReference type="Gene3D" id="3.40.50.2300">
    <property type="match status" value="1"/>
</dbReference>
<dbReference type="SMART" id="SM00448">
    <property type="entry name" value="REC"/>
    <property type="match status" value="1"/>
</dbReference>
<dbReference type="SUPFAM" id="SSF52540">
    <property type="entry name" value="P-loop containing nucleoside triphosphate hydrolases"/>
    <property type="match status" value="1"/>
</dbReference>
<dbReference type="InterPro" id="IPR025669">
    <property type="entry name" value="AAA_dom"/>
</dbReference>
<dbReference type="RefSeq" id="WP_182841164.1">
    <property type="nucleotide sequence ID" value="NZ_BAAALP010000030.1"/>
</dbReference>
<evidence type="ECO:0000313" key="6">
    <source>
        <dbReference type="Proteomes" id="UP000572680"/>
    </source>
</evidence>
<dbReference type="InterPro" id="IPR027417">
    <property type="entry name" value="P-loop_NTPase"/>
</dbReference>
<dbReference type="Proteomes" id="UP000572680">
    <property type="component" value="Unassembled WGS sequence"/>
</dbReference>
<evidence type="ECO:0000256" key="1">
    <source>
        <dbReference type="ARBA" id="ARBA00022741"/>
    </source>
</evidence>
<dbReference type="Pfam" id="PF13614">
    <property type="entry name" value="AAA_31"/>
    <property type="match status" value="1"/>
</dbReference>
<keyword evidence="3" id="KW-0597">Phosphoprotein</keyword>
<dbReference type="GO" id="GO:0000160">
    <property type="term" value="P:phosphorelay signal transduction system"/>
    <property type="evidence" value="ECO:0007669"/>
    <property type="project" value="InterPro"/>
</dbReference>
<accession>A0A7W3LI80</accession>
<dbReference type="EMBL" id="JACJIA010000001">
    <property type="protein sequence ID" value="MBA8948545.1"/>
    <property type="molecule type" value="Genomic_DNA"/>
</dbReference>
<keyword evidence="2" id="KW-0067">ATP-binding</keyword>
<dbReference type="PANTHER" id="PTHR43384">
    <property type="entry name" value="SEPTUM SITE-DETERMINING PROTEIN MIND HOMOLOG, CHLOROPLASTIC-RELATED"/>
    <property type="match status" value="1"/>
</dbReference>
<evidence type="ECO:0000313" key="5">
    <source>
        <dbReference type="EMBL" id="MBA8948545.1"/>
    </source>
</evidence>